<sequence>MSNGCLTVEDYINAYEPQYADEVEIQAAELEPWIEERERQLDLHPMFNDVGQRVYQKGLVAWAFSR</sequence>
<evidence type="ECO:0000313" key="2">
    <source>
        <dbReference type="Proteomes" id="UP001144323"/>
    </source>
</evidence>
<proteinExistence type="predicted"/>
<dbReference type="Proteomes" id="UP001144323">
    <property type="component" value="Unassembled WGS sequence"/>
</dbReference>
<accession>A0A9W6GXM2</accession>
<evidence type="ECO:0000313" key="1">
    <source>
        <dbReference type="EMBL" id="GLI94976.1"/>
    </source>
</evidence>
<protein>
    <submittedName>
        <fullName evidence="1">Uncharacterized protein</fullName>
    </submittedName>
</protein>
<name>A0A9W6GXM2_9HYPH</name>
<gene>
    <name evidence="1" type="ORF">LMG27198_39680</name>
</gene>
<dbReference type="AlphaFoldDB" id="A0A9W6GXM2"/>
<keyword evidence="2" id="KW-1185">Reference proteome</keyword>
<dbReference type="EMBL" id="BSEC01000001">
    <property type="protein sequence ID" value="GLI94976.1"/>
    <property type="molecule type" value="Genomic_DNA"/>
</dbReference>
<reference evidence="1" key="1">
    <citation type="journal article" date="2023" name="Int. J. Syst. Evol. Microbiol.">
        <title>Methylocystis iwaonis sp. nov., a type II methane-oxidizing bacterium from surface soil of a rice paddy field in Japan, and emended description of the genus Methylocystis (ex Whittenbury et al. 1970) Bowman et al. 1993.</title>
        <authorList>
            <person name="Kaise H."/>
            <person name="Sawadogo J.B."/>
            <person name="Alam M.S."/>
            <person name="Ueno C."/>
            <person name="Dianou D."/>
            <person name="Shinjo R."/>
            <person name="Asakawa S."/>
        </authorList>
    </citation>
    <scope>NUCLEOTIDE SEQUENCE</scope>
    <source>
        <strain evidence="1">LMG27198</strain>
    </source>
</reference>
<comment type="caution">
    <text evidence="1">The sequence shown here is derived from an EMBL/GenBank/DDBJ whole genome shotgun (WGS) entry which is preliminary data.</text>
</comment>
<organism evidence="1 2">
    <name type="scientific">Methylocystis echinoides</name>
    <dbReference type="NCBI Taxonomy" id="29468"/>
    <lineage>
        <taxon>Bacteria</taxon>
        <taxon>Pseudomonadati</taxon>
        <taxon>Pseudomonadota</taxon>
        <taxon>Alphaproteobacteria</taxon>
        <taxon>Hyphomicrobiales</taxon>
        <taxon>Methylocystaceae</taxon>
        <taxon>Methylocystis</taxon>
    </lineage>
</organism>